<dbReference type="InterPro" id="IPR050300">
    <property type="entry name" value="GDXG_lipolytic_enzyme"/>
</dbReference>
<dbReference type="AlphaFoldDB" id="A0A9W8B6F0"/>
<dbReference type="InterPro" id="IPR033140">
    <property type="entry name" value="Lipase_GDXG_put_SER_AS"/>
</dbReference>
<evidence type="ECO:0000256" key="3">
    <source>
        <dbReference type="PROSITE-ProRule" id="PRU10038"/>
    </source>
</evidence>
<dbReference type="Pfam" id="PF07859">
    <property type="entry name" value="Abhydrolase_3"/>
    <property type="match status" value="1"/>
</dbReference>
<proteinExistence type="inferred from homology"/>
<evidence type="ECO:0000259" key="4">
    <source>
        <dbReference type="Pfam" id="PF07859"/>
    </source>
</evidence>
<comment type="caution">
    <text evidence="5">The sequence shown here is derived from an EMBL/GenBank/DDBJ whole genome shotgun (WGS) entry which is preliminary data.</text>
</comment>
<dbReference type="PANTHER" id="PTHR48081">
    <property type="entry name" value="AB HYDROLASE SUPERFAMILY PROTEIN C4A8.06C"/>
    <property type="match status" value="1"/>
</dbReference>
<dbReference type="InterPro" id="IPR029058">
    <property type="entry name" value="AB_hydrolase_fold"/>
</dbReference>
<feature type="non-terminal residue" evidence="5">
    <location>
        <position position="1"/>
    </location>
</feature>
<evidence type="ECO:0000256" key="1">
    <source>
        <dbReference type="ARBA" id="ARBA00010515"/>
    </source>
</evidence>
<keyword evidence="2" id="KW-0378">Hydrolase</keyword>
<comment type="similarity">
    <text evidence="1">Belongs to the 'GDXG' lipolytic enzyme family.</text>
</comment>
<evidence type="ECO:0000313" key="6">
    <source>
        <dbReference type="Proteomes" id="UP001150907"/>
    </source>
</evidence>
<sequence length="333" mass="35805">WDFRTHVVRDVLFYLLVHQADSGVQMLYRLTNAPASWPALSGGLQRVSHGAYASRVDIPTYPLGDVAGGAWLEGLRSVEQASAGRIMAGECIVAETADRAAQGRRRGGPRAVLHFHGGAYVSGTLEQYRSAHLALSQAVGLPVYGFAYRLAPGSQYPTQLYDAFCAYSHVRSLGYAEREIVFSGDSAGGNLALALWQLVKPDLHSLVLVSPRVDVASTRGSWVRNAGADILPPYNVHDPRNSLHKLLVSPGQPVSQDVLDMLADPFISPIHADLAGLPPALIQAATAEVMYDDIAEFARRAQAASSRSNDTASAVTFQTFAGGFHDFQLAPIL</sequence>
<dbReference type="OrthoDB" id="408631at2759"/>
<evidence type="ECO:0000313" key="5">
    <source>
        <dbReference type="EMBL" id="KAJ1996625.1"/>
    </source>
</evidence>
<dbReference type="InterPro" id="IPR013094">
    <property type="entry name" value="AB_hydrolase_3"/>
</dbReference>
<feature type="non-terminal residue" evidence="5">
    <location>
        <position position="333"/>
    </location>
</feature>
<dbReference type="GO" id="GO:0016787">
    <property type="term" value="F:hydrolase activity"/>
    <property type="evidence" value="ECO:0007669"/>
    <property type="project" value="UniProtKB-KW"/>
</dbReference>
<protein>
    <recommendedName>
        <fullName evidence="4">Alpha/beta hydrolase fold-3 domain-containing protein</fullName>
    </recommendedName>
</protein>
<feature type="active site" evidence="3">
    <location>
        <position position="186"/>
    </location>
</feature>
<dbReference type="PANTHER" id="PTHR48081:SF8">
    <property type="entry name" value="ALPHA_BETA HYDROLASE FOLD-3 DOMAIN-CONTAINING PROTEIN-RELATED"/>
    <property type="match status" value="1"/>
</dbReference>
<dbReference type="EMBL" id="JANBQF010001728">
    <property type="protein sequence ID" value="KAJ1996625.1"/>
    <property type="molecule type" value="Genomic_DNA"/>
</dbReference>
<feature type="domain" description="Alpha/beta hydrolase fold-3" evidence="4">
    <location>
        <begin position="112"/>
        <end position="328"/>
    </location>
</feature>
<dbReference type="Gene3D" id="3.40.50.1820">
    <property type="entry name" value="alpha/beta hydrolase"/>
    <property type="match status" value="1"/>
</dbReference>
<dbReference type="PROSITE" id="PS01174">
    <property type="entry name" value="LIPASE_GDXG_SER"/>
    <property type="match status" value="1"/>
</dbReference>
<reference evidence="5" key="1">
    <citation type="submission" date="2022-07" db="EMBL/GenBank/DDBJ databases">
        <title>Phylogenomic reconstructions and comparative analyses of Kickxellomycotina fungi.</title>
        <authorList>
            <person name="Reynolds N.K."/>
            <person name="Stajich J.E."/>
            <person name="Barry K."/>
            <person name="Grigoriev I.V."/>
            <person name="Crous P."/>
            <person name="Smith M.E."/>
        </authorList>
    </citation>
    <scope>NUCLEOTIDE SEQUENCE</scope>
    <source>
        <strain evidence="5">IMI 214461</strain>
    </source>
</reference>
<accession>A0A9W8B6F0</accession>
<dbReference type="Proteomes" id="UP001150907">
    <property type="component" value="Unassembled WGS sequence"/>
</dbReference>
<organism evidence="5 6">
    <name type="scientific">Coemansia thaxteri</name>
    <dbReference type="NCBI Taxonomy" id="2663907"/>
    <lineage>
        <taxon>Eukaryota</taxon>
        <taxon>Fungi</taxon>
        <taxon>Fungi incertae sedis</taxon>
        <taxon>Zoopagomycota</taxon>
        <taxon>Kickxellomycotina</taxon>
        <taxon>Kickxellomycetes</taxon>
        <taxon>Kickxellales</taxon>
        <taxon>Kickxellaceae</taxon>
        <taxon>Coemansia</taxon>
    </lineage>
</organism>
<gene>
    <name evidence="5" type="ORF">H4R26_006124</name>
</gene>
<dbReference type="SUPFAM" id="SSF53474">
    <property type="entry name" value="alpha/beta-Hydrolases"/>
    <property type="match status" value="1"/>
</dbReference>
<name>A0A9W8B6F0_9FUNG</name>
<evidence type="ECO:0000256" key="2">
    <source>
        <dbReference type="ARBA" id="ARBA00022801"/>
    </source>
</evidence>
<keyword evidence="6" id="KW-1185">Reference proteome</keyword>